<dbReference type="EMBL" id="JFZV01000001">
    <property type="protein sequence ID" value="KDN15901.1"/>
    <property type="molecule type" value="Genomic_DNA"/>
</dbReference>
<evidence type="ECO:0000313" key="2">
    <source>
        <dbReference type="Proteomes" id="UP000027170"/>
    </source>
</evidence>
<accession>A0A836MRU4</accession>
<evidence type="ECO:0000313" key="1">
    <source>
        <dbReference type="EMBL" id="KDN15901.1"/>
    </source>
</evidence>
<reference evidence="1 2" key="1">
    <citation type="submission" date="2014-03" db="EMBL/GenBank/DDBJ databases">
        <title>The genomes of two eusocial bee gut symbionts.</title>
        <authorList>
            <person name="Kwong W.K."/>
            <person name="Engel P."/>
            <person name="Koch H."/>
            <person name="Moran N.A."/>
        </authorList>
    </citation>
    <scope>NUCLEOTIDE SEQUENCE [LARGE SCALE GENOMIC DNA]</scope>
    <source>
        <strain evidence="2">wkB29</strain>
    </source>
</reference>
<proteinExistence type="predicted"/>
<protein>
    <submittedName>
        <fullName evidence="1">Uncharacterized protein</fullName>
    </submittedName>
</protein>
<dbReference type="Proteomes" id="UP000027170">
    <property type="component" value="Unassembled WGS sequence"/>
</dbReference>
<organism evidence="1 2">
    <name type="scientific">Snodgrassella communis</name>
    <dbReference type="NCBI Taxonomy" id="2946699"/>
    <lineage>
        <taxon>Bacteria</taxon>
        <taxon>Pseudomonadati</taxon>
        <taxon>Pseudomonadota</taxon>
        <taxon>Betaproteobacteria</taxon>
        <taxon>Neisseriales</taxon>
        <taxon>Neisseriaceae</taxon>
        <taxon>Snodgrassella</taxon>
    </lineage>
</organism>
<name>A0A836MRU4_9NEIS</name>
<sequence length="38" mass="4328">MANYSLTSGESVNNVFLHEIQKGYQYPINKVNAGQWIL</sequence>
<comment type="caution">
    <text evidence="1">The sequence shown here is derived from an EMBL/GenBank/DDBJ whole genome shotgun (WGS) entry which is preliminary data.</text>
</comment>
<gene>
    <name evidence="1" type="ORF">SALWKB29_0320</name>
</gene>
<keyword evidence="2" id="KW-1185">Reference proteome</keyword>
<dbReference type="AlphaFoldDB" id="A0A836MRU4"/>